<dbReference type="PANTHER" id="PTHR43214">
    <property type="entry name" value="TWO-COMPONENT RESPONSE REGULATOR"/>
    <property type="match status" value="1"/>
</dbReference>
<evidence type="ECO:0000256" key="1">
    <source>
        <dbReference type="ARBA" id="ARBA00022553"/>
    </source>
</evidence>
<dbReference type="InterPro" id="IPR001789">
    <property type="entry name" value="Sig_transdc_resp-reg_receiver"/>
</dbReference>
<name>A0A561VCQ1_ACTTI</name>
<dbReference type="GO" id="GO:0003677">
    <property type="term" value="F:DNA binding"/>
    <property type="evidence" value="ECO:0007669"/>
    <property type="project" value="UniProtKB-KW"/>
</dbReference>
<dbReference type="CDD" id="cd06170">
    <property type="entry name" value="LuxR_C_like"/>
    <property type="match status" value="1"/>
</dbReference>
<dbReference type="InterPro" id="IPR000792">
    <property type="entry name" value="Tscrpt_reg_LuxR_C"/>
</dbReference>
<dbReference type="EMBL" id="VIWY01000008">
    <property type="protein sequence ID" value="TWG09395.1"/>
    <property type="molecule type" value="Genomic_DNA"/>
</dbReference>
<sequence length="216" mass="23067">MRPVRVLVVDDEPLIRTGLSLVVDAAPDLCVAGVAGTGAQALTETRRLRPDVVLLDIRLPDRDGIEVAGDLRLLADAPRVVMVTTFGLDDHIERALHGGADGFLLKDAPAETVQQAVRAAARGQVVLSPEVARHVVDRYTGRAAAPAVLTDLTEREREILDLVADGRSNAEIAAALFISLATVKTHVTRVLAKLGVRSRAQAIVLAHRHGLTGRRS</sequence>
<reference evidence="8 9" key="1">
    <citation type="submission" date="2019-06" db="EMBL/GenBank/DDBJ databases">
        <title>Sequencing the genomes of 1000 actinobacteria strains.</title>
        <authorList>
            <person name="Klenk H.-P."/>
        </authorList>
    </citation>
    <scope>NUCLEOTIDE SEQUENCE [LARGE SCALE GENOMIC DNA]</scope>
    <source>
        <strain evidence="8 9">DSM 43866</strain>
    </source>
</reference>
<dbReference type="PROSITE" id="PS50043">
    <property type="entry name" value="HTH_LUXR_2"/>
    <property type="match status" value="1"/>
</dbReference>
<feature type="domain" description="Response regulatory" evidence="7">
    <location>
        <begin position="5"/>
        <end position="121"/>
    </location>
</feature>
<protein>
    <submittedName>
        <fullName evidence="8">LuxR family two component transcriptional regulator</fullName>
    </submittedName>
</protein>
<evidence type="ECO:0000259" key="7">
    <source>
        <dbReference type="PROSITE" id="PS50110"/>
    </source>
</evidence>
<dbReference type="SUPFAM" id="SSF46894">
    <property type="entry name" value="C-terminal effector domain of the bipartite response regulators"/>
    <property type="match status" value="1"/>
</dbReference>
<dbReference type="PROSITE" id="PS50110">
    <property type="entry name" value="RESPONSE_REGULATORY"/>
    <property type="match status" value="1"/>
</dbReference>
<dbReference type="GO" id="GO:0006355">
    <property type="term" value="P:regulation of DNA-templated transcription"/>
    <property type="evidence" value="ECO:0007669"/>
    <property type="project" value="InterPro"/>
</dbReference>
<dbReference type="Proteomes" id="UP000320239">
    <property type="component" value="Unassembled WGS sequence"/>
</dbReference>
<keyword evidence="9" id="KW-1185">Reference proteome</keyword>
<feature type="modified residue" description="4-aspartylphosphate" evidence="5">
    <location>
        <position position="56"/>
    </location>
</feature>
<dbReference type="InterPro" id="IPR016032">
    <property type="entry name" value="Sig_transdc_resp-reg_C-effctor"/>
</dbReference>
<dbReference type="Pfam" id="PF00072">
    <property type="entry name" value="Response_reg"/>
    <property type="match status" value="1"/>
</dbReference>
<gene>
    <name evidence="8" type="ORF">FHX34_108110</name>
</gene>
<proteinExistence type="predicted"/>
<evidence type="ECO:0000313" key="8">
    <source>
        <dbReference type="EMBL" id="TWG09395.1"/>
    </source>
</evidence>
<keyword evidence="2" id="KW-0805">Transcription regulation</keyword>
<dbReference type="AlphaFoldDB" id="A0A561VCQ1"/>
<evidence type="ECO:0000259" key="6">
    <source>
        <dbReference type="PROSITE" id="PS50043"/>
    </source>
</evidence>
<dbReference type="SMART" id="SM00448">
    <property type="entry name" value="REC"/>
    <property type="match status" value="1"/>
</dbReference>
<accession>A0A561VCQ1</accession>
<evidence type="ECO:0000256" key="2">
    <source>
        <dbReference type="ARBA" id="ARBA00023015"/>
    </source>
</evidence>
<dbReference type="InterPro" id="IPR011006">
    <property type="entry name" value="CheY-like_superfamily"/>
</dbReference>
<keyword evidence="4" id="KW-0804">Transcription</keyword>
<evidence type="ECO:0000256" key="3">
    <source>
        <dbReference type="ARBA" id="ARBA00023125"/>
    </source>
</evidence>
<feature type="domain" description="HTH luxR-type" evidence="6">
    <location>
        <begin position="145"/>
        <end position="210"/>
    </location>
</feature>
<dbReference type="CDD" id="cd17535">
    <property type="entry name" value="REC_NarL-like"/>
    <property type="match status" value="1"/>
</dbReference>
<keyword evidence="1 5" id="KW-0597">Phosphoprotein</keyword>
<comment type="caution">
    <text evidence="8">The sequence shown here is derived from an EMBL/GenBank/DDBJ whole genome shotgun (WGS) entry which is preliminary data.</text>
</comment>
<dbReference type="PANTHER" id="PTHR43214:SF24">
    <property type="entry name" value="TRANSCRIPTIONAL REGULATORY PROTEIN NARL-RELATED"/>
    <property type="match status" value="1"/>
</dbReference>
<organism evidence="8 9">
    <name type="scientific">Actinoplanes teichomyceticus</name>
    <dbReference type="NCBI Taxonomy" id="1867"/>
    <lineage>
        <taxon>Bacteria</taxon>
        <taxon>Bacillati</taxon>
        <taxon>Actinomycetota</taxon>
        <taxon>Actinomycetes</taxon>
        <taxon>Micromonosporales</taxon>
        <taxon>Micromonosporaceae</taxon>
        <taxon>Actinoplanes</taxon>
    </lineage>
</organism>
<dbReference type="OrthoDB" id="9808843at2"/>
<keyword evidence="3" id="KW-0238">DNA-binding</keyword>
<dbReference type="PRINTS" id="PR00038">
    <property type="entry name" value="HTHLUXR"/>
</dbReference>
<evidence type="ECO:0000256" key="4">
    <source>
        <dbReference type="ARBA" id="ARBA00023163"/>
    </source>
</evidence>
<evidence type="ECO:0000256" key="5">
    <source>
        <dbReference type="PROSITE-ProRule" id="PRU00169"/>
    </source>
</evidence>
<dbReference type="SUPFAM" id="SSF52172">
    <property type="entry name" value="CheY-like"/>
    <property type="match status" value="1"/>
</dbReference>
<dbReference type="Pfam" id="PF00196">
    <property type="entry name" value="GerE"/>
    <property type="match status" value="1"/>
</dbReference>
<dbReference type="SMART" id="SM00421">
    <property type="entry name" value="HTH_LUXR"/>
    <property type="match status" value="1"/>
</dbReference>
<dbReference type="GO" id="GO:0000160">
    <property type="term" value="P:phosphorelay signal transduction system"/>
    <property type="evidence" value="ECO:0007669"/>
    <property type="project" value="InterPro"/>
</dbReference>
<dbReference type="Gene3D" id="3.40.50.2300">
    <property type="match status" value="1"/>
</dbReference>
<dbReference type="PROSITE" id="PS00622">
    <property type="entry name" value="HTH_LUXR_1"/>
    <property type="match status" value="1"/>
</dbReference>
<dbReference type="InterPro" id="IPR058245">
    <property type="entry name" value="NreC/VraR/RcsB-like_REC"/>
</dbReference>
<evidence type="ECO:0000313" key="9">
    <source>
        <dbReference type="Proteomes" id="UP000320239"/>
    </source>
</evidence>
<dbReference type="InterPro" id="IPR039420">
    <property type="entry name" value="WalR-like"/>
</dbReference>
<dbReference type="RefSeq" id="WP_122982180.1">
    <property type="nucleotide sequence ID" value="NZ_BOMX01000169.1"/>
</dbReference>